<evidence type="ECO:0000256" key="1">
    <source>
        <dbReference type="SAM" id="MobiDB-lite"/>
    </source>
</evidence>
<sequence length="357" mass="36522">MPSRPARRVLAALTAVLTLSLAATGSAATMSSPTAGGATATANPAAEPSAPEPSPAGEPGTGEPTPAESPSGTPTSGTPASGAPEAGTTTPGTSKAGTSADGTPGGGAPSGQPLARTADGGGRVLYLGDSIATENQDEVGRRVRKSGHDYRAAPHSGTTLCDYLEGTGASSLVPAAHKAAALVRDWRPDTVVLQFWGNSWLYTPCMEGVAADHPDYLARYGNDIRAITRQIENAAAQAGIPQPRLVWVVQGPDAFNPDRIPKINQLYEMHVVRAGGLLADAGARVSAPGARYTHTNYLPCNAEETAAGLCRDGRAQLHRDDDPLHFCLAPLTANGRPCPAPSPGVWRYAAAIADTVG</sequence>
<feature type="chain" id="PRO_5038469187" evidence="2">
    <location>
        <begin position="28"/>
        <end position="357"/>
    </location>
</feature>
<dbReference type="AlphaFoldDB" id="A0A7W3WV06"/>
<dbReference type="RefSeq" id="WP_181356279.1">
    <property type="nucleotide sequence ID" value="NZ_JABJXA010000038.1"/>
</dbReference>
<dbReference type="InterPro" id="IPR036514">
    <property type="entry name" value="SGNH_hydro_sf"/>
</dbReference>
<evidence type="ECO:0000313" key="4">
    <source>
        <dbReference type="Proteomes" id="UP000517765"/>
    </source>
</evidence>
<keyword evidence="3" id="KW-0378">Hydrolase</keyword>
<evidence type="ECO:0000313" key="3">
    <source>
        <dbReference type="EMBL" id="MBB1258952.1"/>
    </source>
</evidence>
<gene>
    <name evidence="3" type="ORF">H3147_08910</name>
</gene>
<feature type="signal peptide" evidence="2">
    <location>
        <begin position="1"/>
        <end position="27"/>
    </location>
</feature>
<dbReference type="GO" id="GO:0016787">
    <property type="term" value="F:hydrolase activity"/>
    <property type="evidence" value="ECO:0007669"/>
    <property type="project" value="UniProtKB-KW"/>
</dbReference>
<reference evidence="4" key="1">
    <citation type="submission" date="2020-05" db="EMBL/GenBank/DDBJ databases">
        <title>Classification of alakaliphilic streptomycetes isolated from an alkaline soil next to Lonar Crater, India and a proposal for the recognition of Streptomyces alkaliterrae sp. nov.</title>
        <authorList>
            <person name="Golinska P."/>
        </authorList>
    </citation>
    <scope>NUCLEOTIDE SEQUENCE [LARGE SCALE GENOMIC DNA]</scope>
    <source>
        <strain evidence="4">OF8</strain>
    </source>
</reference>
<comment type="caution">
    <text evidence="3">The sequence shown here is derived from an EMBL/GenBank/DDBJ whole genome shotgun (WGS) entry which is preliminary data.</text>
</comment>
<evidence type="ECO:0000256" key="2">
    <source>
        <dbReference type="SAM" id="SignalP"/>
    </source>
</evidence>
<dbReference type="Gene3D" id="3.40.50.1110">
    <property type="entry name" value="SGNH hydrolase"/>
    <property type="match status" value="1"/>
</dbReference>
<feature type="compositionally biased region" description="Low complexity" evidence="1">
    <location>
        <begin position="57"/>
        <end position="94"/>
    </location>
</feature>
<feature type="compositionally biased region" description="Low complexity" evidence="1">
    <location>
        <begin position="26"/>
        <end position="49"/>
    </location>
</feature>
<feature type="region of interest" description="Disordered" evidence="1">
    <location>
        <begin position="26"/>
        <end position="122"/>
    </location>
</feature>
<name>A0A7W3WV06_9ACTN</name>
<dbReference type="Proteomes" id="UP000517765">
    <property type="component" value="Unassembled WGS sequence"/>
</dbReference>
<accession>A0A7W3WV06</accession>
<proteinExistence type="predicted"/>
<organism evidence="3 4">
    <name type="scientific">Streptomyces alkaliterrae</name>
    <dbReference type="NCBI Taxonomy" id="2213162"/>
    <lineage>
        <taxon>Bacteria</taxon>
        <taxon>Bacillati</taxon>
        <taxon>Actinomycetota</taxon>
        <taxon>Actinomycetes</taxon>
        <taxon>Kitasatosporales</taxon>
        <taxon>Streptomycetaceae</taxon>
        <taxon>Streptomyces</taxon>
    </lineage>
</organism>
<protein>
    <submittedName>
        <fullName evidence="3">SGNH/GDSL hydrolase family protein</fullName>
    </submittedName>
</protein>
<keyword evidence="2" id="KW-0732">Signal</keyword>
<dbReference type="EMBL" id="JABJXA010000038">
    <property type="protein sequence ID" value="MBB1258952.1"/>
    <property type="molecule type" value="Genomic_DNA"/>
</dbReference>